<dbReference type="EMBL" id="MTYJ01000179">
    <property type="protein sequence ID" value="OWA49983.1"/>
    <property type="molecule type" value="Genomic_DNA"/>
</dbReference>
<sequence length="71" mass="7453">MPAGVTKYFFANLAGPGNYPSFAFQNSAFRGLRRCGVVCGAVCAGAVRSAVRCDLRCGLHTSTVPSRSQVP</sequence>
<evidence type="ECO:0000313" key="1">
    <source>
        <dbReference type="EMBL" id="OWA49983.1"/>
    </source>
</evidence>
<reference evidence="2" key="1">
    <citation type="submission" date="2017-01" db="EMBL/GenBank/DDBJ databases">
        <title>Comparative genomics of anhydrobiosis in the tardigrade Hypsibius dujardini.</title>
        <authorList>
            <person name="Yoshida Y."/>
            <person name="Koutsovoulos G."/>
            <person name="Laetsch D."/>
            <person name="Stevens L."/>
            <person name="Kumar S."/>
            <person name="Horikawa D."/>
            <person name="Ishino K."/>
            <person name="Komine S."/>
            <person name="Tomita M."/>
            <person name="Blaxter M."/>
            <person name="Arakawa K."/>
        </authorList>
    </citation>
    <scope>NUCLEOTIDE SEQUENCE [LARGE SCALE GENOMIC DNA]</scope>
    <source>
        <strain evidence="2">Z151</strain>
    </source>
</reference>
<organism evidence="1 2">
    <name type="scientific">Hypsibius exemplaris</name>
    <name type="common">Freshwater tardigrade</name>
    <dbReference type="NCBI Taxonomy" id="2072580"/>
    <lineage>
        <taxon>Eukaryota</taxon>
        <taxon>Metazoa</taxon>
        <taxon>Ecdysozoa</taxon>
        <taxon>Tardigrada</taxon>
        <taxon>Eutardigrada</taxon>
        <taxon>Parachela</taxon>
        <taxon>Hypsibioidea</taxon>
        <taxon>Hypsibiidae</taxon>
        <taxon>Hypsibius</taxon>
    </lineage>
</organism>
<dbReference type="AlphaFoldDB" id="A0A9X6RJE0"/>
<accession>A0A9X6RJE0</accession>
<evidence type="ECO:0000313" key="2">
    <source>
        <dbReference type="Proteomes" id="UP000192578"/>
    </source>
</evidence>
<keyword evidence="2" id="KW-1185">Reference proteome</keyword>
<dbReference type="Proteomes" id="UP000192578">
    <property type="component" value="Unassembled WGS sequence"/>
</dbReference>
<comment type="caution">
    <text evidence="1">The sequence shown here is derived from an EMBL/GenBank/DDBJ whole genome shotgun (WGS) entry which is preliminary data.</text>
</comment>
<protein>
    <submittedName>
        <fullName evidence="1">Uncharacterized protein</fullName>
    </submittedName>
</protein>
<proteinExistence type="predicted"/>
<gene>
    <name evidence="1" type="ORF">BV898_14515</name>
</gene>
<name>A0A9X6RJE0_HYPEX</name>